<dbReference type="InterPro" id="IPR001261">
    <property type="entry name" value="ArgE/DapE_CS"/>
</dbReference>
<evidence type="ECO:0000256" key="8">
    <source>
        <dbReference type="ARBA" id="ARBA00022801"/>
    </source>
</evidence>
<dbReference type="Gene3D" id="3.40.630.10">
    <property type="entry name" value="Zn peptidases"/>
    <property type="match status" value="2"/>
</dbReference>
<dbReference type="InterPro" id="IPR002933">
    <property type="entry name" value="Peptidase_M20"/>
</dbReference>
<dbReference type="SUPFAM" id="SSF53187">
    <property type="entry name" value="Zn-dependent exopeptidases"/>
    <property type="match status" value="1"/>
</dbReference>
<keyword evidence="10" id="KW-0170">Cobalt</keyword>
<dbReference type="Proteomes" id="UP000285882">
    <property type="component" value="Chromosome"/>
</dbReference>
<evidence type="ECO:0000256" key="10">
    <source>
        <dbReference type="ARBA" id="ARBA00023285"/>
    </source>
</evidence>
<gene>
    <name evidence="13" type="ORF">C0674_02780</name>
</gene>
<dbReference type="PANTHER" id="PTHR43808:SF32">
    <property type="entry name" value="ARGE_DAPE-RELATED DEACYLASE"/>
    <property type="match status" value="1"/>
</dbReference>
<keyword evidence="7" id="KW-0479">Metal-binding</keyword>
<evidence type="ECO:0000256" key="11">
    <source>
        <dbReference type="ARBA" id="ARBA00051301"/>
    </source>
</evidence>
<evidence type="ECO:0000256" key="6">
    <source>
        <dbReference type="ARBA" id="ARBA00016853"/>
    </source>
</evidence>
<dbReference type="PROSITE" id="PS00759">
    <property type="entry name" value="ARGE_DAPE_CPG2_2"/>
    <property type="match status" value="1"/>
</dbReference>
<evidence type="ECO:0000256" key="1">
    <source>
        <dbReference type="ARBA" id="ARBA00001941"/>
    </source>
</evidence>
<keyword evidence="8" id="KW-0378">Hydrolase</keyword>
<dbReference type="InterPro" id="IPR036264">
    <property type="entry name" value="Bact_exopeptidase_dim_dom"/>
</dbReference>
<dbReference type="Gene3D" id="3.30.70.360">
    <property type="match status" value="1"/>
</dbReference>
<dbReference type="EMBL" id="CP025688">
    <property type="protein sequence ID" value="QAA21628.1"/>
    <property type="molecule type" value="Genomic_DNA"/>
</dbReference>
<comment type="similarity">
    <text evidence="4">Belongs to the peptidase M20A family.</text>
</comment>
<dbReference type="PANTHER" id="PTHR43808">
    <property type="entry name" value="ACETYLORNITHINE DEACETYLASE"/>
    <property type="match status" value="1"/>
</dbReference>
<sequence length="417" mass="46041">MNGEQKDQLIQKVLDRKDELIELCSNLLKINSENPEGDSTEITNFIDEFLKKAGLETTIYEAAPKRFNLISELKGNGKKKMILCGHTDTVPVGDRSKWSFDPFSGVVKDGYLLGRGASDMKGGVAGIIFALAFLKQERITPPGDLILALVPDEECGDIYGVPWLLKNRYLDADGSIIAEPASPLNPTIGQKGSYCFKVTIYGKPGHGSLSPFAGRSAIVDAMQAIKEIQTVTDLEINIPEELLPLIDLSNKFIKDEGMDGYDKVLKKITCNVGTIKGGTGTNVVADKCEVKFDCRLPFGTTQEEVYEYVKTKLNALGIEYSIERFGFRSNANYTSAQDPICKSVVDNISYVKKKNAYGVLQWACSDARHFREYGIPVLQYGPAETETIHGFDERVKVQDVVDCALVYILAALDFLED</sequence>
<keyword evidence="14" id="KW-1185">Reference proteome</keyword>
<keyword evidence="9" id="KW-0862">Zinc</keyword>
<dbReference type="Pfam" id="PF07687">
    <property type="entry name" value="M20_dimer"/>
    <property type="match status" value="1"/>
</dbReference>
<dbReference type="InterPro" id="IPR050072">
    <property type="entry name" value="Peptidase_M20A"/>
</dbReference>
<dbReference type="InterPro" id="IPR011650">
    <property type="entry name" value="Peptidase_M20_dimer"/>
</dbReference>
<proteinExistence type="inferred from homology"/>
<dbReference type="InterPro" id="IPR010182">
    <property type="entry name" value="ArgE/DapE"/>
</dbReference>
<comment type="cofactor">
    <cofactor evidence="2">
        <name>Zn(2+)</name>
        <dbReference type="ChEBI" id="CHEBI:29105"/>
    </cofactor>
</comment>
<comment type="catalytic activity">
    <reaction evidence="11">
        <text>N-succinyl-(2S,6S)-2,6-diaminopimelate + H2O = (2S,6S)-2,6-diaminopimelate + succinate</text>
        <dbReference type="Rhea" id="RHEA:22608"/>
        <dbReference type="ChEBI" id="CHEBI:15377"/>
        <dbReference type="ChEBI" id="CHEBI:30031"/>
        <dbReference type="ChEBI" id="CHEBI:57609"/>
        <dbReference type="ChEBI" id="CHEBI:58087"/>
        <dbReference type="EC" id="3.5.1.18"/>
    </reaction>
</comment>
<dbReference type="EC" id="3.5.1.18" evidence="5"/>
<feature type="domain" description="Peptidase M20 dimerisation" evidence="12">
    <location>
        <begin position="188"/>
        <end position="320"/>
    </location>
</feature>
<dbReference type="Pfam" id="PF01546">
    <property type="entry name" value="Peptidase_M20"/>
    <property type="match status" value="1"/>
</dbReference>
<evidence type="ECO:0000256" key="9">
    <source>
        <dbReference type="ARBA" id="ARBA00022833"/>
    </source>
</evidence>
<evidence type="ECO:0000256" key="2">
    <source>
        <dbReference type="ARBA" id="ARBA00001947"/>
    </source>
</evidence>
<name>A0ABX5Q4R4_9BACL</name>
<organism evidence="13 14">
    <name type="scientific">Sporolactobacillus terrae</name>
    <dbReference type="NCBI Taxonomy" id="269673"/>
    <lineage>
        <taxon>Bacteria</taxon>
        <taxon>Bacillati</taxon>
        <taxon>Bacillota</taxon>
        <taxon>Bacilli</taxon>
        <taxon>Bacillales</taxon>
        <taxon>Sporolactobacillaceae</taxon>
        <taxon>Sporolactobacillus</taxon>
    </lineage>
</organism>
<protein>
    <recommendedName>
        <fullName evidence="6">Probable succinyl-diaminopimelate desuccinylase</fullName>
        <ecNumber evidence="5">3.5.1.18</ecNumber>
    </recommendedName>
</protein>
<evidence type="ECO:0000313" key="14">
    <source>
        <dbReference type="Proteomes" id="UP000285882"/>
    </source>
</evidence>
<evidence type="ECO:0000256" key="5">
    <source>
        <dbReference type="ARBA" id="ARBA00011921"/>
    </source>
</evidence>
<reference evidence="13 14" key="1">
    <citation type="submission" date="2018-01" db="EMBL/GenBank/DDBJ databases">
        <title>Complete genome sequencing of Sporolactobacillus terrae DLG3.</title>
        <authorList>
            <person name="Nam Y.-D."/>
            <person name="Kang J."/>
            <person name="Chung W.-H."/>
        </authorList>
    </citation>
    <scope>NUCLEOTIDE SEQUENCE [LARGE SCALE GENOMIC DNA]</scope>
    <source>
        <strain evidence="13 14">DLG3</strain>
    </source>
</reference>
<comment type="cofactor">
    <cofactor evidence="1">
        <name>Co(2+)</name>
        <dbReference type="ChEBI" id="CHEBI:48828"/>
    </cofactor>
</comment>
<comment type="pathway">
    <text evidence="3">Amino-acid biosynthesis; L-lysine biosynthesis via DAP pathway; LL-2,6-diaminopimelate from (S)-tetrahydrodipicolinate (succinylase route): step 3/3.</text>
</comment>
<evidence type="ECO:0000259" key="12">
    <source>
        <dbReference type="Pfam" id="PF07687"/>
    </source>
</evidence>
<dbReference type="NCBIfam" id="TIGR01910">
    <property type="entry name" value="DapE-ArgE"/>
    <property type="match status" value="1"/>
</dbReference>
<dbReference type="RefSeq" id="WP_128166128.1">
    <property type="nucleotide sequence ID" value="NZ_CP025688.1"/>
</dbReference>
<evidence type="ECO:0000256" key="3">
    <source>
        <dbReference type="ARBA" id="ARBA00005130"/>
    </source>
</evidence>
<evidence type="ECO:0000256" key="4">
    <source>
        <dbReference type="ARBA" id="ARBA00006247"/>
    </source>
</evidence>
<evidence type="ECO:0000313" key="13">
    <source>
        <dbReference type="EMBL" id="QAA21628.1"/>
    </source>
</evidence>
<dbReference type="SUPFAM" id="SSF55031">
    <property type="entry name" value="Bacterial exopeptidase dimerisation domain"/>
    <property type="match status" value="1"/>
</dbReference>
<accession>A0ABX5Q4R4</accession>
<evidence type="ECO:0000256" key="7">
    <source>
        <dbReference type="ARBA" id="ARBA00022723"/>
    </source>
</evidence>